<feature type="domain" description="Rubredoxin-like" evidence="5">
    <location>
        <begin position="430"/>
        <end position="481"/>
    </location>
</feature>
<evidence type="ECO:0000256" key="4">
    <source>
        <dbReference type="ARBA" id="ARBA00023004"/>
    </source>
</evidence>
<dbReference type="InterPro" id="IPR024934">
    <property type="entry name" value="Rubredoxin-like_dom"/>
</dbReference>
<dbReference type="InterPro" id="IPR024935">
    <property type="entry name" value="Rubredoxin_dom"/>
</dbReference>
<gene>
    <name evidence="6" type="ORF">B0I27_105278</name>
</gene>
<dbReference type="Proteomes" id="UP000238034">
    <property type="component" value="Unassembled WGS sequence"/>
</dbReference>
<evidence type="ECO:0000256" key="3">
    <source>
        <dbReference type="ARBA" id="ARBA00022982"/>
    </source>
</evidence>
<reference evidence="6 7" key="1">
    <citation type="submission" date="2018-03" db="EMBL/GenBank/DDBJ databases">
        <title>Genomic Encyclopedia of Type Strains, Phase III (KMG-III): the genomes of soil and plant-associated and newly described type strains.</title>
        <authorList>
            <person name="Whitman W."/>
        </authorList>
    </citation>
    <scope>NUCLEOTIDE SEQUENCE [LARGE SCALE GENOMIC DNA]</scope>
    <source>
        <strain evidence="6 7">CGMCC 1.9313</strain>
    </source>
</reference>
<keyword evidence="1" id="KW-0813">Transport</keyword>
<evidence type="ECO:0000313" key="6">
    <source>
        <dbReference type="EMBL" id="PRY52809.1"/>
    </source>
</evidence>
<keyword evidence="3" id="KW-0249">Electron transport</keyword>
<dbReference type="OrthoDB" id="9758182at2"/>
<dbReference type="GO" id="GO:0005506">
    <property type="term" value="F:iron ion binding"/>
    <property type="evidence" value="ECO:0007669"/>
    <property type="project" value="InterPro"/>
</dbReference>
<proteinExistence type="predicted"/>
<organism evidence="6 7">
    <name type="scientific">Arcticibacter pallidicorallinus</name>
    <dbReference type="NCBI Taxonomy" id="1259464"/>
    <lineage>
        <taxon>Bacteria</taxon>
        <taxon>Pseudomonadati</taxon>
        <taxon>Bacteroidota</taxon>
        <taxon>Sphingobacteriia</taxon>
        <taxon>Sphingobacteriales</taxon>
        <taxon>Sphingobacteriaceae</taxon>
        <taxon>Arcticibacter</taxon>
    </lineage>
</organism>
<keyword evidence="4" id="KW-0408">Iron</keyword>
<sequence>MSRVNIKINLPGGIVSTGDLQNILRGAESAGASSVSFGNRQQLYFEINNEQLEDLEHQFFVSDTIYEVNANHYPNIISSYVSEDLFDNTGWLREGVYKDILDSFSFTPTLKINLVDSSQTFVPFFSGNLNFISSDISNYWYLYVRFPKTNVIYCWSTLIYSEDICAMSKRVESTILDHPRAFYDTEAADGHFLEHKVSPPAGSIRQLPSSSLQLPSFQIPCYEGFGRYGDKYWLGIYRRTELFSIAFLKDLCAMCIQCRIGQIYTTPWRTILIKGISTADIESWRILLVKHGIGTRHAATELNWQTEDLCESGLSLKLALAKQFDQEDLSTGDLCFAIKMNPKAGLFGSVIIRKVQNSDPGESRQGFDILHTADFNPNSRKLVRYSTDVPEDDLATVLTELCHYYADQSTSTIHPKDIDSENLIHQETLDTVLQCKLCLTIYDGKTGYKAEGVKSGILFEDLPEDFCCSLCEADISAFIEIERHKLYA</sequence>
<keyword evidence="2" id="KW-0479">Metal-binding</keyword>
<keyword evidence="7" id="KW-1185">Reference proteome</keyword>
<dbReference type="AlphaFoldDB" id="A0A2T0U4F3"/>
<accession>A0A2T0U4F3</accession>
<dbReference type="RefSeq" id="WP_106293212.1">
    <property type="nucleotide sequence ID" value="NZ_PVTH01000005.1"/>
</dbReference>
<dbReference type="PROSITE" id="PS50903">
    <property type="entry name" value="RUBREDOXIN_LIKE"/>
    <property type="match status" value="1"/>
</dbReference>
<dbReference type="SUPFAM" id="SSF57802">
    <property type="entry name" value="Rubredoxin-like"/>
    <property type="match status" value="1"/>
</dbReference>
<dbReference type="Pfam" id="PF00301">
    <property type="entry name" value="Rubredoxin"/>
    <property type="match status" value="1"/>
</dbReference>
<evidence type="ECO:0000259" key="5">
    <source>
        <dbReference type="PROSITE" id="PS50903"/>
    </source>
</evidence>
<dbReference type="EMBL" id="PVTH01000005">
    <property type="protein sequence ID" value="PRY52809.1"/>
    <property type="molecule type" value="Genomic_DNA"/>
</dbReference>
<protein>
    <submittedName>
        <fullName evidence="6">Rubredoxin</fullName>
    </submittedName>
</protein>
<evidence type="ECO:0000256" key="1">
    <source>
        <dbReference type="ARBA" id="ARBA00022448"/>
    </source>
</evidence>
<evidence type="ECO:0000313" key="7">
    <source>
        <dbReference type="Proteomes" id="UP000238034"/>
    </source>
</evidence>
<dbReference type="Gene3D" id="2.20.28.10">
    <property type="match status" value="1"/>
</dbReference>
<comment type="caution">
    <text evidence="6">The sequence shown here is derived from an EMBL/GenBank/DDBJ whole genome shotgun (WGS) entry which is preliminary data.</text>
</comment>
<evidence type="ECO:0000256" key="2">
    <source>
        <dbReference type="ARBA" id="ARBA00022723"/>
    </source>
</evidence>
<name>A0A2T0U4F3_9SPHI</name>